<dbReference type="PROSITE" id="PS51000">
    <property type="entry name" value="HTH_DEOR_2"/>
    <property type="match status" value="1"/>
</dbReference>
<keyword evidence="2" id="KW-0678">Repressor</keyword>
<dbReference type="RefSeq" id="WP_288798029.1">
    <property type="nucleotide sequence ID" value="NZ_WLVL01000040.1"/>
</dbReference>
<dbReference type="SUPFAM" id="SSF46785">
    <property type="entry name" value="Winged helix' DNA-binding domain"/>
    <property type="match status" value="1"/>
</dbReference>
<dbReference type="InterPro" id="IPR036390">
    <property type="entry name" value="WH_DNA-bd_sf"/>
</dbReference>
<comment type="caution">
    <text evidence="7">The sequence shown here is derived from an EMBL/GenBank/DDBJ whole genome shotgun (WGS) entry which is preliminary data.</text>
</comment>
<dbReference type="PANTHER" id="PTHR30363">
    <property type="entry name" value="HTH-TYPE TRANSCRIPTIONAL REGULATOR SRLR-RELATED"/>
    <property type="match status" value="1"/>
</dbReference>
<dbReference type="Gene3D" id="1.10.10.10">
    <property type="entry name" value="Winged helix-like DNA-binding domain superfamily/Winged helix DNA-binding domain"/>
    <property type="match status" value="1"/>
</dbReference>
<dbReference type="InterPro" id="IPR050313">
    <property type="entry name" value="Carb_Metab_HTH_regulators"/>
</dbReference>
<dbReference type="InterPro" id="IPR037171">
    <property type="entry name" value="NagB/RpiA_transferase-like"/>
</dbReference>
<dbReference type="Gene3D" id="3.40.50.1360">
    <property type="match status" value="1"/>
</dbReference>
<keyword evidence="3" id="KW-0805">Transcription regulation</keyword>
<accession>A0A6I3IWR3</accession>
<dbReference type="PANTHER" id="PTHR30363:SF4">
    <property type="entry name" value="GLYCEROL-3-PHOSPHATE REGULON REPRESSOR"/>
    <property type="match status" value="1"/>
</dbReference>
<dbReference type="InterPro" id="IPR036388">
    <property type="entry name" value="WH-like_DNA-bd_sf"/>
</dbReference>
<dbReference type="InterPro" id="IPR001034">
    <property type="entry name" value="DeoR_HTH"/>
</dbReference>
<dbReference type="SUPFAM" id="SSF100950">
    <property type="entry name" value="NagB/RpiA/CoA transferase-like"/>
    <property type="match status" value="1"/>
</dbReference>
<keyword evidence="4" id="KW-0804">Transcription</keyword>
<reference evidence="7 8" key="1">
    <citation type="submission" date="2019-11" db="EMBL/GenBank/DDBJ databases">
        <title>Whole genome sequencing identifies a novel species of the genus Arsenicicoccus isolated from human blood.</title>
        <authorList>
            <person name="Jeong J.H."/>
            <person name="Kweon O.J."/>
            <person name="Kim H.R."/>
            <person name="Kim T.-H."/>
            <person name="Ha S.-M."/>
            <person name="Lee M.-K."/>
        </authorList>
    </citation>
    <scope>NUCLEOTIDE SEQUENCE [LARGE SCALE GENOMIC DNA]</scope>
    <source>
        <strain evidence="7 8">MKL-02</strain>
    </source>
</reference>
<dbReference type="EMBL" id="WLVL01000040">
    <property type="protein sequence ID" value="MTB72909.1"/>
    <property type="molecule type" value="Genomic_DNA"/>
</dbReference>
<dbReference type="SMART" id="SM00420">
    <property type="entry name" value="HTH_DEOR"/>
    <property type="match status" value="1"/>
</dbReference>
<dbReference type="Pfam" id="PF00455">
    <property type="entry name" value="DeoRC"/>
    <property type="match status" value="1"/>
</dbReference>
<name>A0A6I3IWR3_9MICO</name>
<dbReference type="AlphaFoldDB" id="A0A6I3IWR3"/>
<organism evidence="7 8">
    <name type="scientific">Arsenicicoccus cauae</name>
    <dbReference type="NCBI Taxonomy" id="2663847"/>
    <lineage>
        <taxon>Bacteria</taxon>
        <taxon>Bacillati</taxon>
        <taxon>Actinomycetota</taxon>
        <taxon>Actinomycetes</taxon>
        <taxon>Micrococcales</taxon>
        <taxon>Intrasporangiaceae</taxon>
        <taxon>Arsenicicoccus</taxon>
    </lineage>
</organism>
<comment type="function">
    <text evidence="5">Repressor of the lactose catabolism operon. Galactose-6-phosphate is the inducer.</text>
</comment>
<evidence type="ECO:0000256" key="4">
    <source>
        <dbReference type="ARBA" id="ARBA00023163"/>
    </source>
</evidence>
<protein>
    <recommendedName>
        <fullName evidence="1">Lactose phosphotransferase system repressor</fullName>
    </recommendedName>
</protein>
<sequence>MHQHERHQLIVERSRSQSRVEVAALAAELDVTPETIRRDLTVLERHGLVRRVHGGAIAIEKLAFEPTTQMRSEQRTAEKSAIAQRARELVPVDGSILLDAGTSTLALAHLLPTGGELTVVTNSLSIAQVVSTREDVALYLLGGRVRAKTLASVGSWSVDALRDIHVDVAFIGTNGLTLDEGLTTPDPSEASVKRAMVTVAQRVVVLADHSKIGVAHFSRFGRLSDVDTIVTDSGLDPETAAELEAHGPEVVRA</sequence>
<dbReference type="Proteomes" id="UP000431092">
    <property type="component" value="Unassembled WGS sequence"/>
</dbReference>
<proteinExistence type="predicted"/>
<evidence type="ECO:0000256" key="5">
    <source>
        <dbReference type="ARBA" id="ARBA00024937"/>
    </source>
</evidence>
<evidence type="ECO:0000313" key="8">
    <source>
        <dbReference type="Proteomes" id="UP000431092"/>
    </source>
</evidence>
<dbReference type="PRINTS" id="PR00037">
    <property type="entry name" value="HTHLACR"/>
</dbReference>
<gene>
    <name evidence="7" type="ORF">GGG17_13220</name>
</gene>
<dbReference type="SMART" id="SM01134">
    <property type="entry name" value="DeoRC"/>
    <property type="match status" value="1"/>
</dbReference>
<dbReference type="InterPro" id="IPR014036">
    <property type="entry name" value="DeoR-like_C"/>
</dbReference>
<feature type="domain" description="HTH deoR-type" evidence="6">
    <location>
        <begin position="3"/>
        <end position="58"/>
    </location>
</feature>
<evidence type="ECO:0000256" key="2">
    <source>
        <dbReference type="ARBA" id="ARBA00022491"/>
    </source>
</evidence>
<evidence type="ECO:0000256" key="1">
    <source>
        <dbReference type="ARBA" id="ARBA00021390"/>
    </source>
</evidence>
<evidence type="ECO:0000256" key="3">
    <source>
        <dbReference type="ARBA" id="ARBA00023015"/>
    </source>
</evidence>
<evidence type="ECO:0000313" key="7">
    <source>
        <dbReference type="EMBL" id="MTB72909.1"/>
    </source>
</evidence>
<evidence type="ECO:0000259" key="6">
    <source>
        <dbReference type="PROSITE" id="PS51000"/>
    </source>
</evidence>
<keyword evidence="8" id="KW-1185">Reference proteome</keyword>
<dbReference type="GO" id="GO:0003700">
    <property type="term" value="F:DNA-binding transcription factor activity"/>
    <property type="evidence" value="ECO:0007669"/>
    <property type="project" value="InterPro"/>
</dbReference>
<dbReference type="Pfam" id="PF08220">
    <property type="entry name" value="HTH_DeoR"/>
    <property type="match status" value="1"/>
</dbReference>